<dbReference type="AlphaFoldDB" id="A0A1G8ZV38"/>
<evidence type="ECO:0000313" key="2">
    <source>
        <dbReference type="EMBL" id="SDK18903.1"/>
    </source>
</evidence>
<evidence type="ECO:0000313" key="3">
    <source>
        <dbReference type="Proteomes" id="UP000198856"/>
    </source>
</evidence>
<protein>
    <submittedName>
        <fullName evidence="2">Uncharacterized protein</fullName>
    </submittedName>
</protein>
<evidence type="ECO:0000256" key="1">
    <source>
        <dbReference type="SAM" id="MobiDB-lite"/>
    </source>
</evidence>
<accession>A0A1G8ZV38</accession>
<keyword evidence="3" id="KW-1185">Reference proteome</keyword>
<dbReference type="RefSeq" id="WP_092704925.1">
    <property type="nucleotide sequence ID" value="NZ_FNFC01000037.1"/>
</dbReference>
<dbReference type="Proteomes" id="UP000198856">
    <property type="component" value="Unassembled WGS sequence"/>
</dbReference>
<feature type="region of interest" description="Disordered" evidence="1">
    <location>
        <begin position="225"/>
        <end position="293"/>
    </location>
</feature>
<organism evidence="2 3">
    <name type="scientific">Halovenus aranensis</name>
    <dbReference type="NCBI Taxonomy" id="890420"/>
    <lineage>
        <taxon>Archaea</taxon>
        <taxon>Methanobacteriati</taxon>
        <taxon>Methanobacteriota</taxon>
        <taxon>Stenosarchaea group</taxon>
        <taxon>Halobacteria</taxon>
        <taxon>Halobacteriales</taxon>
        <taxon>Haloarculaceae</taxon>
        <taxon>Halovenus</taxon>
    </lineage>
</organism>
<sequence length="519" mass="58303">MGVAQIDRNQLEAEFAIVKDARELHLEHGGWLTDNTEDFSDELVNLHEGDHRFEIMGSEPNPGIDVNFECSFRDSMIERDIQKQQKELTEELAQTFSAALSNEELVPEKSSTAKIPAKEYDWEQVVEDELKGLIDGSEFEDAGELLGALLDEAERDGDADPFAIPQSEVETDSEIITKLFEAYLQPLGETVGNLKEDLYKLKNDDDVGTIDRLKRLKGIAEGPGAVAGGVELPQPDPEITDEDEVTGSDIASLENPYDIELESNSSGDEETNPYRKQRNVSPEDLAEDAEHVGDTDVWENNKDKILGDFAVAVGNLDDERVPLNEPEPTSRGEEVSRFYEGMRFRSVYLSPQFDRDASISGARFEEVFEGLPLNNKNQAGNLYSAETYDSGHPDEFTMVLFIGGIILDNLAPATKMNGYKDTFDTRYNEQEFPGAFQTIGLGARWDTWKVLGQWAEQEAADQEIEDAYGAYVYRDEIRRMDEDFVSEIMQRDANEDATTADILLDMYDIDLYESTVQPE</sequence>
<reference evidence="2 3" key="1">
    <citation type="submission" date="2016-10" db="EMBL/GenBank/DDBJ databases">
        <authorList>
            <person name="de Groot N.N."/>
        </authorList>
    </citation>
    <scope>NUCLEOTIDE SEQUENCE [LARGE SCALE GENOMIC DNA]</scope>
    <source>
        <strain evidence="2 3">IBRC-M10015</strain>
    </source>
</reference>
<feature type="compositionally biased region" description="Acidic residues" evidence="1">
    <location>
        <begin position="257"/>
        <end position="271"/>
    </location>
</feature>
<dbReference type="EMBL" id="FNFC01000037">
    <property type="protein sequence ID" value="SDK18903.1"/>
    <property type="molecule type" value="Genomic_DNA"/>
</dbReference>
<gene>
    <name evidence="2" type="ORF">SAMN05216226_1371</name>
</gene>
<proteinExistence type="predicted"/>
<name>A0A1G8ZV38_9EURY</name>